<evidence type="ECO:0000313" key="5">
    <source>
        <dbReference type="EMBL" id="WOK99356.1"/>
    </source>
</evidence>
<evidence type="ECO:0000313" key="6">
    <source>
        <dbReference type="Proteomes" id="UP001327560"/>
    </source>
</evidence>
<evidence type="ECO:0000256" key="2">
    <source>
        <dbReference type="SAM" id="Phobius"/>
    </source>
</evidence>
<keyword evidence="6" id="KW-1185">Reference proteome</keyword>
<evidence type="ECO:0000256" key="1">
    <source>
        <dbReference type="SAM" id="MobiDB-lite"/>
    </source>
</evidence>
<dbReference type="PANTHER" id="PTHR34200">
    <property type="entry name" value="DENTIN SIALOPHOSPHOPROTEIN-LIKE ISOFORM X1"/>
    <property type="match status" value="1"/>
</dbReference>
<feature type="region of interest" description="Disordered" evidence="1">
    <location>
        <begin position="286"/>
        <end position="332"/>
    </location>
</feature>
<organism evidence="5 6">
    <name type="scientific">Canna indica</name>
    <name type="common">Indian-shot</name>
    <dbReference type="NCBI Taxonomy" id="4628"/>
    <lineage>
        <taxon>Eukaryota</taxon>
        <taxon>Viridiplantae</taxon>
        <taxon>Streptophyta</taxon>
        <taxon>Embryophyta</taxon>
        <taxon>Tracheophyta</taxon>
        <taxon>Spermatophyta</taxon>
        <taxon>Magnoliopsida</taxon>
        <taxon>Liliopsida</taxon>
        <taxon>Zingiberales</taxon>
        <taxon>Cannaceae</taxon>
        <taxon>Canna</taxon>
    </lineage>
</organism>
<feature type="domain" description="DUF7356" evidence="4">
    <location>
        <begin position="115"/>
        <end position="216"/>
    </location>
</feature>
<protein>
    <recommendedName>
        <fullName evidence="4">DUF7356 domain-containing protein</fullName>
    </recommendedName>
</protein>
<keyword evidence="2" id="KW-1133">Transmembrane helix</keyword>
<dbReference type="Proteomes" id="UP001327560">
    <property type="component" value="Chromosome 2"/>
</dbReference>
<sequence>MKRNRILVFAVLSLILGGDGRHLCAVEVNANVAVTNIPAANSDANKTTSPLLNNVGKEKKSDDLSKGSQEETENYHGKGSLNDSTTEERESNNSIVTETQNLSDVINSTVQTLEDSLVEGCDPSSRCINEKDKFIACLRVPGQDSLDLSLLIQNRGTRVLDVNILAPDFVRLEETSVKLEPNLNKEVKVFVKNDASDASITLKAEDGNCSLNLRNMISTSVRSETSRMARYLSLPKHNFSINIFLAAVFLVGVAGLCIRFWRSRSVSKYEKVDMVLPVSAGGIKETDEADGWDNSWGDGWDDEAPKTPPKPVSTPSFKGLASRKLNKDGWKD</sequence>
<dbReference type="Pfam" id="PF24053">
    <property type="entry name" value="DUF7356"/>
    <property type="match status" value="1"/>
</dbReference>
<feature type="compositionally biased region" description="Basic and acidic residues" evidence="1">
    <location>
        <begin position="56"/>
        <end position="76"/>
    </location>
</feature>
<evidence type="ECO:0000259" key="4">
    <source>
        <dbReference type="Pfam" id="PF24053"/>
    </source>
</evidence>
<keyword evidence="2" id="KW-0472">Membrane</keyword>
<dbReference type="PANTHER" id="PTHR34200:SF8">
    <property type="entry name" value="TRANSMEMBRANE PROTEIN"/>
    <property type="match status" value="1"/>
</dbReference>
<feature type="region of interest" description="Disordered" evidence="1">
    <location>
        <begin position="41"/>
        <end position="100"/>
    </location>
</feature>
<keyword evidence="2" id="KW-0812">Transmembrane</keyword>
<feature type="compositionally biased region" description="Polar residues" evidence="1">
    <location>
        <begin position="41"/>
        <end position="52"/>
    </location>
</feature>
<gene>
    <name evidence="5" type="ORF">Cni_G08068</name>
</gene>
<feature type="chain" id="PRO_5042854366" description="DUF7356 domain-containing protein" evidence="3">
    <location>
        <begin position="21"/>
        <end position="332"/>
    </location>
</feature>
<proteinExistence type="predicted"/>
<feature type="transmembrane region" description="Helical" evidence="2">
    <location>
        <begin position="239"/>
        <end position="261"/>
    </location>
</feature>
<name>A0AAQ3K3E3_9LILI</name>
<evidence type="ECO:0000256" key="3">
    <source>
        <dbReference type="SAM" id="SignalP"/>
    </source>
</evidence>
<feature type="signal peptide" evidence="3">
    <location>
        <begin position="1"/>
        <end position="20"/>
    </location>
</feature>
<dbReference type="AlphaFoldDB" id="A0AAQ3K3E3"/>
<reference evidence="5 6" key="1">
    <citation type="submission" date="2023-10" db="EMBL/GenBank/DDBJ databases">
        <title>Chromosome-scale genome assembly provides insights into flower coloration mechanisms of Canna indica.</title>
        <authorList>
            <person name="Li C."/>
        </authorList>
    </citation>
    <scope>NUCLEOTIDE SEQUENCE [LARGE SCALE GENOMIC DNA]</scope>
    <source>
        <tissue evidence="5">Flower</tissue>
    </source>
</reference>
<accession>A0AAQ3K3E3</accession>
<keyword evidence="3" id="KW-0732">Signal</keyword>
<dbReference type="InterPro" id="IPR055780">
    <property type="entry name" value="DUF7356"/>
</dbReference>
<dbReference type="EMBL" id="CP136891">
    <property type="protein sequence ID" value="WOK99356.1"/>
    <property type="molecule type" value="Genomic_DNA"/>
</dbReference>